<name>I9QDG8_HELPX</name>
<dbReference type="EMBL" id="AKNV01000006">
    <property type="protein sequence ID" value="EJB32616.1"/>
    <property type="molecule type" value="Genomic_DNA"/>
</dbReference>
<comment type="caution">
    <text evidence="1">The sequence shown here is derived from an EMBL/GenBank/DDBJ whole genome shotgun (WGS) entry which is preliminary data.</text>
</comment>
<dbReference type="PATRIC" id="fig|992027.3.peg.1213"/>
<sequence>MVVKTKKGLKTLFQANPIHLKSSTLILREAVKKRISTPKERSTHQH</sequence>
<dbReference type="Proteomes" id="UP000004260">
    <property type="component" value="Unassembled WGS sequence"/>
</dbReference>
<proteinExistence type="predicted"/>
<dbReference type="AlphaFoldDB" id="I9QDG8"/>
<organism evidence="1 2">
    <name type="scientific">Helicobacter pylori NQ4053</name>
    <dbReference type="NCBI Taxonomy" id="992027"/>
    <lineage>
        <taxon>Bacteria</taxon>
        <taxon>Pseudomonadati</taxon>
        <taxon>Campylobacterota</taxon>
        <taxon>Epsilonproteobacteria</taxon>
        <taxon>Campylobacterales</taxon>
        <taxon>Helicobacteraceae</taxon>
        <taxon>Helicobacter</taxon>
    </lineage>
</organism>
<reference evidence="1 2" key="1">
    <citation type="journal article" date="2013" name="Pathog. Dis.">
        <title>Genome sequences of 65 Helicobacter pylori strains isolated from asymptomatic individuals and patients with gastric cancer, peptic ulcer disease, or gastritis.</title>
        <authorList>
            <person name="Blanchard T.G."/>
            <person name="Czinn S.J."/>
            <person name="Correa P."/>
            <person name="Nakazawa T."/>
            <person name="Keelan M."/>
            <person name="Morningstar L."/>
            <person name="Santana-Cruz I."/>
            <person name="Maroo A."/>
            <person name="McCracken C."/>
            <person name="Shefchek K."/>
            <person name="Daugherty S."/>
            <person name="Song Y."/>
            <person name="Fraser C.M."/>
            <person name="Fricke W.F."/>
        </authorList>
    </citation>
    <scope>NUCLEOTIDE SEQUENCE [LARGE SCALE GENOMIC DNA]</scope>
    <source>
        <strain evidence="1 2">NQ4053</strain>
    </source>
</reference>
<gene>
    <name evidence="1" type="ORF">HPNQ4053_1246</name>
</gene>
<protein>
    <submittedName>
        <fullName evidence="1">Uncharacterized protein</fullName>
    </submittedName>
</protein>
<accession>I9QDG8</accession>
<evidence type="ECO:0000313" key="2">
    <source>
        <dbReference type="Proteomes" id="UP000004260"/>
    </source>
</evidence>
<evidence type="ECO:0000313" key="1">
    <source>
        <dbReference type="EMBL" id="EJB32616.1"/>
    </source>
</evidence>